<dbReference type="GO" id="GO:0006749">
    <property type="term" value="P:glutathione metabolic process"/>
    <property type="evidence" value="ECO:0007669"/>
    <property type="project" value="InterPro"/>
</dbReference>
<dbReference type="GO" id="GO:0004364">
    <property type="term" value="F:glutathione transferase activity"/>
    <property type="evidence" value="ECO:0007669"/>
    <property type="project" value="UniProtKB-EC"/>
</dbReference>
<evidence type="ECO:0000259" key="5">
    <source>
        <dbReference type="PROSITE" id="PS50404"/>
    </source>
</evidence>
<dbReference type="EC" id="2.5.1.18" evidence="1"/>
<dbReference type="Gene3D" id="1.20.1050.10">
    <property type="match status" value="1"/>
</dbReference>
<reference evidence="7" key="1">
    <citation type="journal article" date="2023" name="Nat. Commun.">
        <title>Diploid and tetraploid genomes of Acorus and the evolution of monocots.</title>
        <authorList>
            <person name="Ma L."/>
            <person name="Liu K.W."/>
            <person name="Li Z."/>
            <person name="Hsiao Y.Y."/>
            <person name="Qi Y."/>
            <person name="Fu T."/>
            <person name="Tang G.D."/>
            <person name="Zhang D."/>
            <person name="Sun W.H."/>
            <person name="Liu D.K."/>
            <person name="Li Y."/>
            <person name="Chen G.Z."/>
            <person name="Liu X.D."/>
            <person name="Liao X.Y."/>
            <person name="Jiang Y.T."/>
            <person name="Yu X."/>
            <person name="Hao Y."/>
            <person name="Huang J."/>
            <person name="Zhao X.W."/>
            <person name="Ke S."/>
            <person name="Chen Y.Y."/>
            <person name="Wu W.L."/>
            <person name="Hsu J.L."/>
            <person name="Lin Y.F."/>
            <person name="Huang M.D."/>
            <person name="Li C.Y."/>
            <person name="Huang L."/>
            <person name="Wang Z.W."/>
            <person name="Zhao X."/>
            <person name="Zhong W.Y."/>
            <person name="Peng D.H."/>
            <person name="Ahmad S."/>
            <person name="Lan S."/>
            <person name="Zhang J.S."/>
            <person name="Tsai W.C."/>
            <person name="Van de Peer Y."/>
            <person name="Liu Z.J."/>
        </authorList>
    </citation>
    <scope>NUCLEOTIDE SEQUENCE</scope>
    <source>
        <strain evidence="7">CP</strain>
    </source>
</reference>
<dbReference type="InterPro" id="IPR036282">
    <property type="entry name" value="Glutathione-S-Trfase_C_sf"/>
</dbReference>
<proteinExistence type="inferred from homology"/>
<dbReference type="InterPro" id="IPR045074">
    <property type="entry name" value="GST_C_Tau"/>
</dbReference>
<protein>
    <recommendedName>
        <fullName evidence="1">glutathione transferase</fullName>
        <ecNumber evidence="1">2.5.1.18</ecNumber>
    </recommendedName>
</protein>
<dbReference type="PANTHER" id="PTHR11260:SF762">
    <property type="entry name" value="GLUTATHIONE TRANSFERASE"/>
    <property type="match status" value="1"/>
</dbReference>
<accession>A0AAV9F2B8</accession>
<keyword evidence="8" id="KW-1185">Reference proteome</keyword>
<dbReference type="SFLD" id="SFLDG01152">
    <property type="entry name" value="Main.3:_Omega-_and_Tau-like"/>
    <property type="match status" value="1"/>
</dbReference>
<dbReference type="PROSITE" id="PS50405">
    <property type="entry name" value="GST_CTER"/>
    <property type="match status" value="1"/>
</dbReference>
<name>A0AAV9F2B8_ACOCL</name>
<dbReference type="SUPFAM" id="SSF47616">
    <property type="entry name" value="GST C-terminal domain-like"/>
    <property type="match status" value="1"/>
</dbReference>
<dbReference type="AlphaFoldDB" id="A0AAV9F2B8"/>
<dbReference type="PANTHER" id="PTHR11260">
    <property type="entry name" value="GLUTATHIONE S-TRANSFERASE, GST, SUPERFAMILY, GST DOMAIN CONTAINING"/>
    <property type="match status" value="1"/>
</dbReference>
<dbReference type="CDD" id="cd03185">
    <property type="entry name" value="GST_C_Tau"/>
    <property type="match status" value="1"/>
</dbReference>
<dbReference type="Pfam" id="PF00043">
    <property type="entry name" value="GST_C"/>
    <property type="match status" value="1"/>
</dbReference>
<comment type="caution">
    <text evidence="7">The sequence shown here is derived from an EMBL/GenBank/DDBJ whole genome shotgun (WGS) entry which is preliminary data.</text>
</comment>
<organism evidence="7 8">
    <name type="scientific">Acorus calamus</name>
    <name type="common">Sweet flag</name>
    <dbReference type="NCBI Taxonomy" id="4465"/>
    <lineage>
        <taxon>Eukaryota</taxon>
        <taxon>Viridiplantae</taxon>
        <taxon>Streptophyta</taxon>
        <taxon>Embryophyta</taxon>
        <taxon>Tracheophyta</taxon>
        <taxon>Spermatophyta</taxon>
        <taxon>Magnoliopsida</taxon>
        <taxon>Liliopsida</taxon>
        <taxon>Acoraceae</taxon>
        <taxon>Acorus</taxon>
    </lineage>
</organism>
<comment type="catalytic activity">
    <reaction evidence="3">
        <text>RX + glutathione = an S-substituted glutathione + a halide anion + H(+)</text>
        <dbReference type="Rhea" id="RHEA:16437"/>
        <dbReference type="ChEBI" id="CHEBI:15378"/>
        <dbReference type="ChEBI" id="CHEBI:16042"/>
        <dbReference type="ChEBI" id="CHEBI:17792"/>
        <dbReference type="ChEBI" id="CHEBI:57925"/>
        <dbReference type="ChEBI" id="CHEBI:90779"/>
        <dbReference type="EC" id="2.5.1.18"/>
    </reaction>
</comment>
<dbReference type="Gene3D" id="3.40.30.10">
    <property type="entry name" value="Glutaredoxin"/>
    <property type="match status" value="1"/>
</dbReference>
<dbReference type="InterPro" id="IPR004045">
    <property type="entry name" value="Glutathione_S-Trfase_N"/>
</dbReference>
<dbReference type="Proteomes" id="UP001180020">
    <property type="component" value="Unassembled WGS sequence"/>
</dbReference>
<feature type="domain" description="GST C-terminal" evidence="6">
    <location>
        <begin position="82"/>
        <end position="208"/>
    </location>
</feature>
<dbReference type="EMBL" id="JAUJYO010000004">
    <property type="protein sequence ID" value="KAK1319774.1"/>
    <property type="molecule type" value="Genomic_DNA"/>
</dbReference>
<dbReference type="InterPro" id="IPR040079">
    <property type="entry name" value="Glutathione_S-Trfase"/>
</dbReference>
<evidence type="ECO:0000256" key="3">
    <source>
        <dbReference type="ARBA" id="ARBA00047960"/>
    </source>
</evidence>
<dbReference type="GO" id="GO:0005737">
    <property type="term" value="C:cytoplasm"/>
    <property type="evidence" value="ECO:0007669"/>
    <property type="project" value="TreeGrafter"/>
</dbReference>
<dbReference type="SUPFAM" id="SSF52833">
    <property type="entry name" value="Thioredoxin-like"/>
    <property type="match status" value="1"/>
</dbReference>
<dbReference type="CDD" id="cd03058">
    <property type="entry name" value="GST_N_Tau"/>
    <property type="match status" value="1"/>
</dbReference>
<dbReference type="FunFam" id="1.20.1050.10:FF:000012">
    <property type="entry name" value="Tau class glutathione S-transferase"/>
    <property type="match status" value="1"/>
</dbReference>
<dbReference type="InterPro" id="IPR036249">
    <property type="entry name" value="Thioredoxin-like_sf"/>
</dbReference>
<dbReference type="SFLD" id="SFLDG00358">
    <property type="entry name" value="Main_(cytGST)"/>
    <property type="match status" value="1"/>
</dbReference>
<comment type="similarity">
    <text evidence="4">Belongs to the GST superfamily.</text>
</comment>
<dbReference type="PROSITE" id="PS50404">
    <property type="entry name" value="GST_NTER"/>
    <property type="match status" value="1"/>
</dbReference>
<dbReference type="InterPro" id="IPR004046">
    <property type="entry name" value="GST_C"/>
</dbReference>
<evidence type="ECO:0000259" key="6">
    <source>
        <dbReference type="PROSITE" id="PS50405"/>
    </source>
</evidence>
<evidence type="ECO:0000313" key="7">
    <source>
        <dbReference type="EMBL" id="KAK1319774.1"/>
    </source>
</evidence>
<dbReference type="Pfam" id="PF02798">
    <property type="entry name" value="GST_N"/>
    <property type="match status" value="1"/>
</dbReference>
<sequence>MLIGTRMSPPVRIIEWGLKWKGVEYEYVEEDLFNKSQLLLKHNPVYQKVPVLVHNGKAIAESVIILEYIDETWKERPIMPNDPYERAMARFWAKYVSTECMPAIWSVFIKQGKEHEDAMVSAMECLKTLEEQLKGKRFFGGKTAGFTDISLGWIANMVEILTEITELSMIDKENFPLLSSWIENFSNLPQIKGSFPPQDKMVLKYRALRQALFASESTK</sequence>
<dbReference type="InterPro" id="IPR045073">
    <property type="entry name" value="Omega/Tau-like"/>
</dbReference>
<dbReference type="InterPro" id="IPR010987">
    <property type="entry name" value="Glutathione-S-Trfase_C-like"/>
</dbReference>
<dbReference type="SFLD" id="SFLDS00019">
    <property type="entry name" value="Glutathione_Transferase_(cytos"/>
    <property type="match status" value="1"/>
</dbReference>
<gene>
    <name evidence="7" type="ORF">QJS10_CPB04g00624</name>
</gene>
<keyword evidence="2" id="KW-0808">Transferase</keyword>
<reference evidence="7" key="2">
    <citation type="submission" date="2023-06" db="EMBL/GenBank/DDBJ databases">
        <authorList>
            <person name="Ma L."/>
            <person name="Liu K.-W."/>
            <person name="Li Z."/>
            <person name="Hsiao Y.-Y."/>
            <person name="Qi Y."/>
            <person name="Fu T."/>
            <person name="Tang G."/>
            <person name="Zhang D."/>
            <person name="Sun W.-H."/>
            <person name="Liu D.-K."/>
            <person name="Li Y."/>
            <person name="Chen G.-Z."/>
            <person name="Liu X.-D."/>
            <person name="Liao X.-Y."/>
            <person name="Jiang Y.-T."/>
            <person name="Yu X."/>
            <person name="Hao Y."/>
            <person name="Huang J."/>
            <person name="Zhao X.-W."/>
            <person name="Ke S."/>
            <person name="Chen Y.-Y."/>
            <person name="Wu W.-L."/>
            <person name="Hsu J.-L."/>
            <person name="Lin Y.-F."/>
            <person name="Huang M.-D."/>
            <person name="Li C.-Y."/>
            <person name="Huang L."/>
            <person name="Wang Z.-W."/>
            <person name="Zhao X."/>
            <person name="Zhong W.-Y."/>
            <person name="Peng D.-H."/>
            <person name="Ahmad S."/>
            <person name="Lan S."/>
            <person name="Zhang J.-S."/>
            <person name="Tsai W.-C."/>
            <person name="Van De Peer Y."/>
            <person name="Liu Z.-J."/>
        </authorList>
    </citation>
    <scope>NUCLEOTIDE SEQUENCE</scope>
    <source>
        <strain evidence="7">CP</strain>
        <tissue evidence="7">Leaves</tissue>
    </source>
</reference>
<evidence type="ECO:0000256" key="2">
    <source>
        <dbReference type="ARBA" id="ARBA00022679"/>
    </source>
</evidence>
<evidence type="ECO:0000256" key="1">
    <source>
        <dbReference type="ARBA" id="ARBA00012452"/>
    </source>
</evidence>
<evidence type="ECO:0000313" key="8">
    <source>
        <dbReference type="Proteomes" id="UP001180020"/>
    </source>
</evidence>
<evidence type="ECO:0000256" key="4">
    <source>
        <dbReference type="RuleBase" id="RU003494"/>
    </source>
</evidence>
<feature type="domain" description="GST N-terminal" evidence="5">
    <location>
        <begin position="1"/>
        <end position="77"/>
    </location>
</feature>